<evidence type="ECO:0000313" key="7">
    <source>
        <dbReference type="EnsemblPlants" id="ONIVA01G50810.5"/>
    </source>
</evidence>
<evidence type="ECO:0000259" key="5">
    <source>
        <dbReference type="PROSITE" id="PS51371"/>
    </source>
</evidence>
<reference evidence="7" key="2">
    <citation type="submission" date="2018-04" db="EMBL/GenBank/DDBJ databases">
        <title>OnivRS2 (Oryza nivara Reference Sequence Version 2).</title>
        <authorList>
            <person name="Zhang J."/>
            <person name="Kudrna D."/>
            <person name="Lee S."/>
            <person name="Talag J."/>
            <person name="Rajasekar S."/>
            <person name="Welchert J."/>
            <person name="Hsing Y.-I."/>
            <person name="Wing R.A."/>
        </authorList>
    </citation>
    <scope>NUCLEOTIDE SEQUENCE [LARGE SCALE GENOMIC DNA]</scope>
</reference>
<dbReference type="PANTHER" id="PTHR48108">
    <property type="entry name" value="CBS DOMAIN-CONTAINING PROTEIN CBSX2, CHLOROPLASTIC"/>
    <property type="match status" value="1"/>
</dbReference>
<dbReference type="Pfam" id="PF00564">
    <property type="entry name" value="PB1"/>
    <property type="match status" value="1"/>
</dbReference>
<keyword evidence="8" id="KW-1185">Reference proteome</keyword>
<evidence type="ECO:0000256" key="4">
    <source>
        <dbReference type="SAM" id="Phobius"/>
    </source>
</evidence>
<dbReference type="SUPFAM" id="SSF54631">
    <property type="entry name" value="CBS-domain pair"/>
    <property type="match status" value="2"/>
</dbReference>
<feature type="domain" description="PB1" evidence="6">
    <location>
        <begin position="376"/>
        <end position="461"/>
    </location>
</feature>
<dbReference type="PROSITE" id="PS51371">
    <property type="entry name" value="CBS"/>
    <property type="match status" value="3"/>
</dbReference>
<dbReference type="SMART" id="SM00666">
    <property type="entry name" value="PB1"/>
    <property type="match status" value="1"/>
</dbReference>
<proteinExistence type="predicted"/>
<feature type="region of interest" description="Disordered" evidence="3">
    <location>
        <begin position="1"/>
        <end position="52"/>
    </location>
</feature>
<feature type="domain" description="CBS" evidence="5">
    <location>
        <begin position="124"/>
        <end position="179"/>
    </location>
</feature>
<dbReference type="Gene3D" id="3.10.20.90">
    <property type="entry name" value="Phosphatidylinositol 3-kinase Catalytic Subunit, Chain A, domain 1"/>
    <property type="match status" value="1"/>
</dbReference>
<keyword evidence="4" id="KW-0472">Membrane</keyword>
<dbReference type="PANTHER" id="PTHR48108:SF26">
    <property type="entry name" value="CBS DOMAIN-CONTAINING PROTEIN DDB_G0289609"/>
    <property type="match status" value="1"/>
</dbReference>
<evidence type="ECO:0000256" key="2">
    <source>
        <dbReference type="PROSITE-ProRule" id="PRU00703"/>
    </source>
</evidence>
<dbReference type="InterPro" id="IPR046342">
    <property type="entry name" value="CBS_dom_sf"/>
</dbReference>
<dbReference type="EnsemblPlants" id="ONIVA01G50810.5">
    <property type="protein sequence ID" value="ONIVA01G50810.5"/>
    <property type="gene ID" value="ONIVA01G50810"/>
</dbReference>
<sequence>MAAAAASQPRSHQPTSLRRAPPPSSAAAKPEPNGKASNSKPASPVQAPSPERTVKKLRLAKALTLPEATSVSEACRRMALKRVDAALLTDSNGMLSGILTAEDISGRVIAEGLRPDETNVAKAMTRNPVFVMSNSPAIEALQKMVKGKFRHLPVVEHGEVIAMLDITKFLYDAISRMEKAAEQGSAIAAAMEGVERQWGNDFPGPHSFIENLRDQLFKPSLSTIITENNSVPVVSPSDPVIAAAKKMREYRVNSVVVMTGNMLLGILTSKDLVLRLVAQSLSPDVTLVEKVMTTNPDCATLDTSILEALHSMQDGKYLHIPVEGASEANSMANTMMQKFWDSALALQPAEESDALKNLEWQHQIMLKGNIYPLMLAIHSPLNYKIEKGVCTDSVVVVSESLDELVSAVSYRLGMEKEKINLLYDDDEGDRVVLTTDGDLSAAIQHARSAGWKVLRLHMDEPWSNGEHTTSLVNTSPVKTGRSFLRLGIAAGAVAVASMGVIFYLKRSEL</sequence>
<evidence type="ECO:0000313" key="8">
    <source>
        <dbReference type="Proteomes" id="UP000006591"/>
    </source>
</evidence>
<organism evidence="7">
    <name type="scientific">Oryza nivara</name>
    <name type="common">Indian wild rice</name>
    <name type="synonym">Oryza sativa f. spontanea</name>
    <dbReference type="NCBI Taxonomy" id="4536"/>
    <lineage>
        <taxon>Eukaryota</taxon>
        <taxon>Viridiplantae</taxon>
        <taxon>Streptophyta</taxon>
        <taxon>Embryophyta</taxon>
        <taxon>Tracheophyta</taxon>
        <taxon>Spermatophyta</taxon>
        <taxon>Magnoliopsida</taxon>
        <taxon>Liliopsida</taxon>
        <taxon>Poales</taxon>
        <taxon>Poaceae</taxon>
        <taxon>BOP clade</taxon>
        <taxon>Oryzoideae</taxon>
        <taxon>Oryzeae</taxon>
        <taxon>Oryzinae</taxon>
        <taxon>Oryza</taxon>
    </lineage>
</organism>
<keyword evidence="1" id="KW-0677">Repeat</keyword>
<keyword evidence="2" id="KW-0129">CBS domain</keyword>
<feature type="transmembrane region" description="Helical" evidence="4">
    <location>
        <begin position="483"/>
        <end position="504"/>
    </location>
</feature>
<dbReference type="InterPro" id="IPR000270">
    <property type="entry name" value="PB1_dom"/>
</dbReference>
<dbReference type="CDD" id="cd17781">
    <property type="entry name" value="CBS_pair_MUG70_1"/>
    <property type="match status" value="1"/>
</dbReference>
<evidence type="ECO:0000256" key="3">
    <source>
        <dbReference type="SAM" id="MobiDB-lite"/>
    </source>
</evidence>
<dbReference type="Pfam" id="PF00571">
    <property type="entry name" value="CBS"/>
    <property type="match status" value="4"/>
</dbReference>
<reference evidence="7" key="1">
    <citation type="submission" date="2015-04" db="UniProtKB">
        <authorList>
            <consortium name="EnsemblPlants"/>
        </authorList>
    </citation>
    <scope>IDENTIFICATION</scope>
    <source>
        <strain evidence="7">SL10</strain>
    </source>
</reference>
<dbReference type="Gene3D" id="3.10.580.10">
    <property type="entry name" value="CBS-domain"/>
    <property type="match status" value="2"/>
</dbReference>
<dbReference type="InterPro" id="IPR053793">
    <property type="entry name" value="PB1-like"/>
</dbReference>
<dbReference type="Gramene" id="ONIVA01G50810.5">
    <property type="protein sequence ID" value="ONIVA01G50810.5"/>
    <property type="gene ID" value="ONIVA01G50810"/>
</dbReference>
<dbReference type="SMART" id="SM00116">
    <property type="entry name" value="CBS"/>
    <property type="match status" value="3"/>
</dbReference>
<evidence type="ECO:0000256" key="1">
    <source>
        <dbReference type="ARBA" id="ARBA00022737"/>
    </source>
</evidence>
<dbReference type="SUPFAM" id="SSF54277">
    <property type="entry name" value="CAD &amp; PB1 domains"/>
    <property type="match status" value="1"/>
</dbReference>
<name>A0A0E0FZ64_ORYNI</name>
<dbReference type="Proteomes" id="UP000006591">
    <property type="component" value="Chromosome 1"/>
</dbReference>
<dbReference type="PROSITE" id="PS51745">
    <property type="entry name" value="PB1"/>
    <property type="match status" value="1"/>
</dbReference>
<dbReference type="AlphaFoldDB" id="A0A0E0FZ64"/>
<dbReference type="InterPro" id="IPR000644">
    <property type="entry name" value="CBS_dom"/>
</dbReference>
<accession>A0A0E0FZ64</accession>
<feature type="domain" description="CBS" evidence="5">
    <location>
        <begin position="225"/>
        <end position="285"/>
    </location>
</feature>
<keyword evidence="4" id="KW-0812">Transmembrane</keyword>
<feature type="domain" description="CBS" evidence="5">
    <location>
        <begin position="54"/>
        <end position="117"/>
    </location>
</feature>
<protein>
    <recommendedName>
        <fullName evidence="9">CBS domain-containing protein</fullName>
    </recommendedName>
</protein>
<dbReference type="InterPro" id="IPR051462">
    <property type="entry name" value="CBS_domain-containing"/>
</dbReference>
<evidence type="ECO:0008006" key="9">
    <source>
        <dbReference type="Google" id="ProtNLM"/>
    </source>
</evidence>
<keyword evidence="4" id="KW-1133">Transmembrane helix</keyword>
<evidence type="ECO:0000259" key="6">
    <source>
        <dbReference type="PROSITE" id="PS51745"/>
    </source>
</evidence>